<keyword evidence="2" id="KW-1185">Reference proteome</keyword>
<dbReference type="RefSeq" id="WP_253740157.1">
    <property type="nucleotide sequence ID" value="NZ_BAABKA010000101.1"/>
</dbReference>
<dbReference type="EMBL" id="JAMZEB010000001">
    <property type="protein sequence ID" value="MCP2353621.1"/>
    <property type="molecule type" value="Genomic_DNA"/>
</dbReference>
<reference evidence="1" key="1">
    <citation type="submission" date="2022-06" db="EMBL/GenBank/DDBJ databases">
        <title>Sequencing the genomes of 1000 actinobacteria strains.</title>
        <authorList>
            <person name="Klenk H.-P."/>
        </authorList>
    </citation>
    <scope>NUCLEOTIDE SEQUENCE</scope>
    <source>
        <strain evidence="1">DSM 46694</strain>
    </source>
</reference>
<sequence>MHLVIVTLRHDAVAVSEIPSAAVVTDVFWALAAHSDGLRHVHAIAHLGDLRVALFLQSDGAERALLAARRLCDRALARAPILTAWKILENT</sequence>
<gene>
    <name evidence="1" type="ORF">HD597_000641</name>
</gene>
<evidence type="ECO:0000313" key="2">
    <source>
        <dbReference type="Proteomes" id="UP001139648"/>
    </source>
</evidence>
<dbReference type="AlphaFoldDB" id="A0A9X2K1K1"/>
<proteinExistence type="predicted"/>
<dbReference type="Proteomes" id="UP001139648">
    <property type="component" value="Unassembled WGS sequence"/>
</dbReference>
<organism evidence="1 2">
    <name type="scientific">Nonomuraea thailandensis</name>
    <dbReference type="NCBI Taxonomy" id="1188745"/>
    <lineage>
        <taxon>Bacteria</taxon>
        <taxon>Bacillati</taxon>
        <taxon>Actinomycetota</taxon>
        <taxon>Actinomycetes</taxon>
        <taxon>Streptosporangiales</taxon>
        <taxon>Streptosporangiaceae</taxon>
        <taxon>Nonomuraea</taxon>
    </lineage>
</organism>
<protein>
    <submittedName>
        <fullName evidence="1">Uncharacterized protein</fullName>
    </submittedName>
</protein>
<accession>A0A9X2K1K1</accession>
<evidence type="ECO:0000313" key="1">
    <source>
        <dbReference type="EMBL" id="MCP2353621.1"/>
    </source>
</evidence>
<comment type="caution">
    <text evidence="1">The sequence shown here is derived from an EMBL/GenBank/DDBJ whole genome shotgun (WGS) entry which is preliminary data.</text>
</comment>
<name>A0A9X2K1K1_9ACTN</name>